<accession>A0A0A8Y4C8</accession>
<evidence type="ECO:0000313" key="1">
    <source>
        <dbReference type="EMBL" id="JAD20285.1"/>
    </source>
</evidence>
<name>A0A0A8Y4C8_ARUDO</name>
<organism evidence="1">
    <name type="scientific">Arundo donax</name>
    <name type="common">Giant reed</name>
    <name type="synonym">Donax arundinaceus</name>
    <dbReference type="NCBI Taxonomy" id="35708"/>
    <lineage>
        <taxon>Eukaryota</taxon>
        <taxon>Viridiplantae</taxon>
        <taxon>Streptophyta</taxon>
        <taxon>Embryophyta</taxon>
        <taxon>Tracheophyta</taxon>
        <taxon>Spermatophyta</taxon>
        <taxon>Magnoliopsida</taxon>
        <taxon>Liliopsida</taxon>
        <taxon>Poales</taxon>
        <taxon>Poaceae</taxon>
        <taxon>PACMAD clade</taxon>
        <taxon>Arundinoideae</taxon>
        <taxon>Arundineae</taxon>
        <taxon>Arundo</taxon>
    </lineage>
</organism>
<dbReference type="EMBL" id="GBRH01277610">
    <property type="protein sequence ID" value="JAD20285.1"/>
    <property type="molecule type" value="Transcribed_RNA"/>
</dbReference>
<protein>
    <submittedName>
        <fullName evidence="1">Uncharacterized protein</fullName>
    </submittedName>
</protein>
<reference evidence="1" key="2">
    <citation type="journal article" date="2015" name="Data Brief">
        <title>Shoot transcriptome of the giant reed, Arundo donax.</title>
        <authorList>
            <person name="Barrero R.A."/>
            <person name="Guerrero F.D."/>
            <person name="Moolhuijzen P."/>
            <person name="Goolsby J.A."/>
            <person name="Tidwell J."/>
            <person name="Bellgard S.E."/>
            <person name="Bellgard M.I."/>
        </authorList>
    </citation>
    <scope>NUCLEOTIDE SEQUENCE</scope>
    <source>
        <tissue evidence="1">Shoot tissue taken approximately 20 cm above the soil surface</tissue>
    </source>
</reference>
<dbReference type="AlphaFoldDB" id="A0A0A8Y4C8"/>
<sequence length="42" mass="4869">MIMLPSKHSNLHCVKLQFWPCLISLNSSALRLMPVILELMLF</sequence>
<reference evidence="1" key="1">
    <citation type="submission" date="2014-09" db="EMBL/GenBank/DDBJ databases">
        <authorList>
            <person name="Magalhaes I.L.F."/>
            <person name="Oliveira U."/>
            <person name="Santos F.R."/>
            <person name="Vidigal T.H.D.A."/>
            <person name="Brescovit A.D."/>
            <person name="Santos A.J."/>
        </authorList>
    </citation>
    <scope>NUCLEOTIDE SEQUENCE</scope>
    <source>
        <tissue evidence="1">Shoot tissue taken approximately 20 cm above the soil surface</tissue>
    </source>
</reference>
<proteinExistence type="predicted"/>